<feature type="region of interest" description="Disordered" evidence="1">
    <location>
        <begin position="537"/>
        <end position="562"/>
    </location>
</feature>
<feature type="compositionally biased region" description="Low complexity" evidence="1">
    <location>
        <begin position="1732"/>
        <end position="1752"/>
    </location>
</feature>
<feature type="compositionally biased region" description="Polar residues" evidence="1">
    <location>
        <begin position="613"/>
        <end position="626"/>
    </location>
</feature>
<feature type="region of interest" description="Disordered" evidence="1">
    <location>
        <begin position="1708"/>
        <end position="1789"/>
    </location>
</feature>
<feature type="region of interest" description="Disordered" evidence="1">
    <location>
        <begin position="613"/>
        <end position="636"/>
    </location>
</feature>
<feature type="region of interest" description="Disordered" evidence="1">
    <location>
        <begin position="154"/>
        <end position="188"/>
    </location>
</feature>
<feature type="region of interest" description="Disordered" evidence="1">
    <location>
        <begin position="2505"/>
        <end position="2542"/>
    </location>
</feature>
<accession>A0A8K0KLL9</accession>
<feature type="compositionally biased region" description="Polar residues" evidence="1">
    <location>
        <begin position="365"/>
        <end position="375"/>
    </location>
</feature>
<sequence>MATPALCRAFSQNAWRRDLCSNCFRSKEEHKVAAAARQKSPSDAARIAATSIVKSILKGNVQTTTNGIIKKSRSAVSFHKEEPQVIGYGGDDEIHSADEGEGVEEEEPPNEEEMEKEKAEQQALERITKANTDFNSVIANLQIDKISQEKQIPAKGVPSGIPVPGGRSTYTGPLRLGMGNKDNDGNKKTLLVSVRPFGSSGEEKSKPPVKTKIAVSNGLGNGILVNGSSKEVKDMASPTINGNITNGFGYSKEISVKVSVSSNGVETKSTIVNNGSTWRSSTVTESNIPKVNGNLDLPEVKSKLINGNSKQIESKSVIENLNSNPSSDLNGKVSECQPLSDNRSSAIPSKIGIPIPASRSIISRENANGVSQENPLKTEKQPNTSVISSASSSEDVFPPKVGSVKEESATSKEETLRSTPKEATPPLDSSLNTNAIVGKCSNNGMRSESDPIPAERSIPCKPILVLEKKSIAHSKVTHSEASKEQVEEGLILKKSSETEEIVINTLKESKIISSHEEKMTTEMISHSLTEDNLAMKESESNAADSYSSTVSQSASCTKNKTSLTKQNTEEVVVKKISAVKASSNSTCAPKIPATTKRPAPSILKMGVPTGWNSKSVTQKPISSNLAESGGKGSSEEKISCEKANIVNGILKTQPSTIPSLSPEKSLKPVNTIAKLRANFVNNNLKIIAESAAKIVNGTRYGNKNSLPDEIHTSKSSVMNLSMRPISTSNKPFVNDDEDLLSQKGLLNLEKSSNSRAKGIGPDIRELLRSPNKEREEISFPNPDLNQRNIEESKISQVEQKNSVETTTQLNDNNENTDVFSTKNEEKLLNDTASADHAKGQSLPIQERNLTVDVEESKEKTTEMVNSVTNDLSLKSCPSSGENDDEVFKMKDNICTDNVPESTSGPKESVSNQAEDRKVSAQLPERPVVVDVRPKISEECPKKESTSKADSSPEKPSPQDKNRKKGIVRRMLLKGGNEIYRKAGEMVRSVRRSNESKDEMEACKENEIPKEERDLQNQVEVVEKIPHPKEIATNTQNEFLVCDKMSEDTTPSAAVLVEEAINPSVLIHGVEISPNEAKNVDDNIPVASSQMENLQSKDDVLPPEVKTVSTSSDKEKPFGNIKSRPPVIGGTQPPIISPRPSFLHGRLNAGQPWTAQPSQHSGGGPSNDCNPSATSNPQVRSERALSMSALSGIKGPIPACGQRSRLASLPAADSESKISAITHPGQPVLRKPGPIISGVKPAIPAKPSKVLEASSARQVGTPQQHNKPSGSVGRSAGKRQAPKPPGMDASQRRESSSSESSCNRENEQKTEGFICHIPSGRYLDGSDASKMEDIKSEICSEIQQSRGEGNEAEIPRKIDLKQESETVNKSTEELSTSGASIEDIPQEDLSSPPRGTHFVKNQSLNASKSSSRVARETERRQMLLHMQSNLARGPVPYPEGASNSEISNAPDPLSSSNSLAPLSARQRSASLGRGVGVASPRPPLPGGSLGRVAGEGAAFSISSSETQVTNSISCMTDHEKSSSAIDDSAIPHNKVSTLPYNMSDVESPSDKLRTDSPVRSCSEGSLAVHLAMASDESRVIHGMTSMDISSGKLMTIRGQDLMSESPSSVSGSGKKKRHTVRGFLKFLRRGSLRDDACGIGGESRDDNFSESEPKARPVIVHPLELDGACVEVVKGGGVDVRRRLEEENAASCGAGLKMGESAIGSGLSIQNEQNTPRRPTSIPLAPPRPPALQSPSSPSLSSSSSSSCGSTPIRPRPPPPPRGMAPVPPSPGASGPKPARPPPPKPAHLLRLGLVDRGTPAGATKSTGDSIYANLGEVRANLTPCKPQRTASMREVLPPASGKTTSDGPAPRITPRNLQVSTNDADGTKNSSCHSIGIPNLPNNSLSLLSSGKTLRSDVEGVTTMGSTISSKSEKLSLSIDAKTVTEVMTSGILSGLALCAPISPSVDSSSEEENVIAPPLPLAPPPSPPPPLPINPPPSPPSHPMSSSSSCSLVSPLVLPEDSGYESVEFHAVHDSEVSSSRWWGEGGIAASRVSVVTTATDSLEESYEAVVGANHRALADVLAQVCQPNPEELGAYSSLQWSDFLVEGPKGGILRSLGPITFHRAALKGKGVAGAGDSWRRVTLGVYPYKTTDLPQYFRGCACHENGNTPVGRCTPAVKSLCTFHDKVPSRFLLSDSDPSELVEAGVMVFNPLHLYPLKNYLTELMSEKKTCVTRFPPLQEESNWANRACLFLLVVLDTLCAMFYSGGEDGLFVIREEAKPGSKITEGESDISDSSQPICPLPRLCVIPSNHQSQEESHQTSLSCFQGIVTQILDGIHSDIGMESFAYALQCVIGLQSSDDALIRSRAALELWLFGPPLLHSVVPHVTEEKIQDDFVEVRDTSRWVTKNILPHCETEPTSMEGELSRSAPRRWLDLERAGALRSLAVSALHRGGRIPSPVESGLDGSNGDEGVGLVGKCCRSWRVGEVAGNPTLPTCEEMRLRFLVGTCGAEVNEAWELLSRSDCSSPLPSAHVRTSVDASSKKHMSWNNANEQVRGEAHC</sequence>
<feature type="compositionally biased region" description="Basic and acidic residues" evidence="1">
    <location>
        <begin position="1326"/>
        <end position="1337"/>
    </location>
</feature>
<feature type="compositionally biased region" description="Polar residues" evidence="1">
    <location>
        <begin position="427"/>
        <end position="436"/>
    </location>
</feature>
<feature type="compositionally biased region" description="Pro residues" evidence="1">
    <location>
        <begin position="1753"/>
        <end position="1770"/>
    </location>
</feature>
<evidence type="ECO:0000313" key="2">
    <source>
        <dbReference type="EMBL" id="KAG8234508.1"/>
    </source>
</evidence>
<dbReference type="EMBL" id="KZ308821">
    <property type="protein sequence ID" value="KAG8234508.1"/>
    <property type="molecule type" value="Genomic_DNA"/>
</dbReference>
<proteinExistence type="predicted"/>
<feature type="compositionally biased region" description="Polar residues" evidence="1">
    <location>
        <begin position="1855"/>
        <end position="1871"/>
    </location>
</feature>
<feature type="compositionally biased region" description="Basic and acidic residues" evidence="1">
    <location>
        <begin position="991"/>
        <end position="1014"/>
    </location>
</feature>
<feature type="compositionally biased region" description="Polar residues" evidence="1">
    <location>
        <begin position="794"/>
        <end position="817"/>
    </location>
</feature>
<feature type="compositionally biased region" description="Polar residues" evidence="1">
    <location>
        <begin position="1150"/>
        <end position="1159"/>
    </location>
</feature>
<feature type="compositionally biased region" description="Polar residues" evidence="1">
    <location>
        <begin position="320"/>
        <end position="329"/>
    </location>
</feature>
<dbReference type="Proteomes" id="UP000792457">
    <property type="component" value="Unassembled WGS sequence"/>
</dbReference>
<feature type="compositionally biased region" description="Basic and acidic residues" evidence="1">
    <location>
        <begin position="1289"/>
        <end position="1309"/>
    </location>
</feature>
<feature type="compositionally biased region" description="Low complexity" evidence="1">
    <location>
        <begin position="1446"/>
        <end position="1463"/>
    </location>
</feature>
<feature type="region of interest" description="Disordered" evidence="1">
    <location>
        <begin position="1535"/>
        <end position="1557"/>
    </location>
</feature>
<feature type="compositionally biased region" description="Acidic residues" evidence="1">
    <location>
        <begin position="99"/>
        <end position="114"/>
    </location>
</feature>
<feature type="compositionally biased region" description="Polar residues" evidence="1">
    <location>
        <begin position="337"/>
        <end position="347"/>
    </location>
</feature>
<dbReference type="PANTHER" id="PTHR37970:SF1">
    <property type="entry name" value="SERINE-RICH ADHESIN FOR PLATELETS"/>
    <property type="match status" value="1"/>
</dbReference>
<reference evidence="2" key="1">
    <citation type="submission" date="2013-04" db="EMBL/GenBank/DDBJ databases">
        <authorList>
            <person name="Qu J."/>
            <person name="Murali S.C."/>
            <person name="Bandaranaike D."/>
            <person name="Bellair M."/>
            <person name="Blankenburg K."/>
            <person name="Chao H."/>
            <person name="Dinh H."/>
            <person name="Doddapaneni H."/>
            <person name="Downs B."/>
            <person name="Dugan-Rocha S."/>
            <person name="Elkadiri S."/>
            <person name="Gnanaolivu R.D."/>
            <person name="Hernandez B."/>
            <person name="Javaid M."/>
            <person name="Jayaseelan J.C."/>
            <person name="Lee S."/>
            <person name="Li M."/>
            <person name="Ming W."/>
            <person name="Munidasa M."/>
            <person name="Muniz J."/>
            <person name="Nguyen L."/>
            <person name="Ongeri F."/>
            <person name="Osuji N."/>
            <person name="Pu L.-L."/>
            <person name="Puazo M."/>
            <person name="Qu C."/>
            <person name="Quiroz J."/>
            <person name="Raj R."/>
            <person name="Weissenberger G."/>
            <person name="Xin Y."/>
            <person name="Zou X."/>
            <person name="Han Y."/>
            <person name="Richards S."/>
            <person name="Worley K."/>
            <person name="Muzny D."/>
            <person name="Gibbs R."/>
        </authorList>
    </citation>
    <scope>NUCLEOTIDE SEQUENCE</scope>
    <source>
        <strain evidence="2">Sampled in the wild</strain>
    </source>
</reference>
<keyword evidence="3" id="KW-1185">Reference proteome</keyword>
<feature type="region of interest" description="Disordered" evidence="1">
    <location>
        <begin position="85"/>
        <end position="120"/>
    </location>
</feature>
<feature type="compositionally biased region" description="Basic and acidic residues" evidence="1">
    <location>
        <begin position="403"/>
        <end position="420"/>
    </location>
</feature>
<evidence type="ECO:0000256" key="1">
    <source>
        <dbReference type="SAM" id="MobiDB-lite"/>
    </source>
</evidence>
<feature type="compositionally biased region" description="Basic and acidic residues" evidence="1">
    <location>
        <begin position="762"/>
        <end position="777"/>
    </location>
</feature>
<feature type="region of interest" description="Disordered" evidence="1">
    <location>
        <begin position="1102"/>
        <end position="1486"/>
    </location>
</feature>
<feature type="compositionally biased region" description="Polar residues" evidence="1">
    <location>
        <begin position="1708"/>
        <end position="1717"/>
    </location>
</feature>
<feature type="compositionally biased region" description="Basic and acidic residues" evidence="1">
    <location>
        <begin position="1352"/>
        <end position="1371"/>
    </location>
</feature>
<reference evidence="2" key="2">
    <citation type="submission" date="2017-10" db="EMBL/GenBank/DDBJ databases">
        <title>Ladona fulva Genome sequencing and assembly.</title>
        <authorList>
            <person name="Murali S."/>
            <person name="Richards S."/>
            <person name="Bandaranaike D."/>
            <person name="Bellair M."/>
            <person name="Blankenburg K."/>
            <person name="Chao H."/>
            <person name="Dinh H."/>
            <person name="Doddapaneni H."/>
            <person name="Dugan-Rocha S."/>
            <person name="Elkadiri S."/>
            <person name="Gnanaolivu R."/>
            <person name="Hernandez B."/>
            <person name="Skinner E."/>
            <person name="Javaid M."/>
            <person name="Lee S."/>
            <person name="Li M."/>
            <person name="Ming W."/>
            <person name="Munidasa M."/>
            <person name="Muniz J."/>
            <person name="Nguyen L."/>
            <person name="Hughes D."/>
            <person name="Osuji N."/>
            <person name="Pu L.-L."/>
            <person name="Puazo M."/>
            <person name="Qu C."/>
            <person name="Quiroz J."/>
            <person name="Raj R."/>
            <person name="Weissenberger G."/>
            <person name="Xin Y."/>
            <person name="Zou X."/>
            <person name="Han Y."/>
            <person name="Worley K."/>
            <person name="Muzny D."/>
            <person name="Gibbs R."/>
        </authorList>
    </citation>
    <scope>NUCLEOTIDE SEQUENCE</scope>
    <source>
        <strain evidence="2">Sampled in the wild</strain>
    </source>
</reference>
<gene>
    <name evidence="2" type="ORF">J437_LFUL014757</name>
</gene>
<name>A0A8K0KLL9_LADFU</name>
<feature type="compositionally biased region" description="Polar residues" evidence="1">
    <location>
        <begin position="1254"/>
        <end position="1268"/>
    </location>
</feature>
<feature type="region of interest" description="Disordered" evidence="1">
    <location>
        <begin position="894"/>
        <end position="966"/>
    </location>
</feature>
<feature type="compositionally biased region" description="Polar residues" evidence="1">
    <location>
        <begin position="1166"/>
        <end position="1178"/>
    </location>
</feature>
<feature type="compositionally biased region" description="Low complexity" evidence="1">
    <location>
        <begin position="351"/>
        <end position="364"/>
    </location>
</feature>
<feature type="compositionally biased region" description="Basic and acidic residues" evidence="1">
    <location>
        <begin position="931"/>
        <end position="960"/>
    </location>
</feature>
<feature type="compositionally biased region" description="Polar residues" evidence="1">
    <location>
        <begin position="894"/>
        <end position="912"/>
    </location>
</feature>
<feature type="compositionally biased region" description="Low complexity" evidence="1">
    <location>
        <begin position="1984"/>
        <end position="1993"/>
    </location>
</feature>
<feature type="region of interest" description="Disordered" evidence="1">
    <location>
        <begin position="320"/>
        <end position="436"/>
    </location>
</feature>
<protein>
    <submittedName>
        <fullName evidence="2">Uncharacterized protein</fullName>
    </submittedName>
</protein>
<organism evidence="2 3">
    <name type="scientific">Ladona fulva</name>
    <name type="common">Scarce chaser dragonfly</name>
    <name type="synonym">Libellula fulva</name>
    <dbReference type="NCBI Taxonomy" id="123851"/>
    <lineage>
        <taxon>Eukaryota</taxon>
        <taxon>Metazoa</taxon>
        <taxon>Ecdysozoa</taxon>
        <taxon>Arthropoda</taxon>
        <taxon>Hexapoda</taxon>
        <taxon>Insecta</taxon>
        <taxon>Pterygota</taxon>
        <taxon>Palaeoptera</taxon>
        <taxon>Odonata</taxon>
        <taxon>Epiprocta</taxon>
        <taxon>Anisoptera</taxon>
        <taxon>Libelluloidea</taxon>
        <taxon>Libellulidae</taxon>
        <taxon>Ladona</taxon>
    </lineage>
</organism>
<feature type="region of interest" description="Disordered" evidence="1">
    <location>
        <begin position="989"/>
        <end position="1014"/>
    </location>
</feature>
<feature type="compositionally biased region" description="Polar residues" evidence="1">
    <location>
        <begin position="1535"/>
        <end position="1545"/>
    </location>
</feature>
<feature type="compositionally biased region" description="Polar residues" evidence="1">
    <location>
        <begin position="540"/>
        <end position="562"/>
    </location>
</feature>
<feature type="compositionally biased region" description="Pro residues" evidence="1">
    <location>
        <begin position="1958"/>
        <end position="1983"/>
    </location>
</feature>
<dbReference type="OrthoDB" id="6381867at2759"/>
<feature type="region of interest" description="Disordered" evidence="1">
    <location>
        <begin position="751"/>
        <end position="817"/>
    </location>
</feature>
<feature type="region of interest" description="Disordered" evidence="1">
    <location>
        <begin position="1826"/>
        <end position="1871"/>
    </location>
</feature>
<feature type="region of interest" description="Disordered" evidence="1">
    <location>
        <begin position="1947"/>
        <end position="1993"/>
    </location>
</feature>
<feature type="compositionally biased region" description="Polar residues" evidence="1">
    <location>
        <begin position="1398"/>
        <end position="1411"/>
    </location>
</feature>
<dbReference type="PANTHER" id="PTHR37970">
    <property type="entry name" value="PROTEIN CBG08587"/>
    <property type="match status" value="1"/>
</dbReference>
<evidence type="ECO:0000313" key="3">
    <source>
        <dbReference type="Proteomes" id="UP000792457"/>
    </source>
</evidence>
<comment type="caution">
    <text evidence="2">The sequence shown here is derived from an EMBL/GenBank/DDBJ whole genome shotgun (WGS) entry which is preliminary data.</text>
</comment>